<evidence type="ECO:0000256" key="1">
    <source>
        <dbReference type="SAM" id="MobiDB-lite"/>
    </source>
</evidence>
<comment type="caution">
    <text evidence="2">The sequence shown here is derived from an EMBL/GenBank/DDBJ whole genome shotgun (WGS) entry which is preliminary data.</text>
</comment>
<organism evidence="2 3">
    <name type="scientific">Brockia lithotrophica</name>
    <dbReference type="NCBI Taxonomy" id="933949"/>
    <lineage>
        <taxon>Bacteria</taxon>
        <taxon>Bacillati</taxon>
        <taxon>Bacillota</taxon>
        <taxon>Bacilli</taxon>
        <taxon>Bacillales</taxon>
        <taxon>Bacillales Family X. Incertae Sedis</taxon>
        <taxon>Brockia</taxon>
    </lineage>
</organism>
<protein>
    <submittedName>
        <fullName evidence="2">Uncharacterized protein</fullName>
    </submittedName>
</protein>
<feature type="compositionally biased region" description="Basic residues" evidence="1">
    <location>
        <begin position="1"/>
        <end position="10"/>
    </location>
</feature>
<name>A0A2T5G932_9BACL</name>
<evidence type="ECO:0000313" key="3">
    <source>
        <dbReference type="Proteomes" id="UP000244016"/>
    </source>
</evidence>
<sequence length="70" mass="8023">MGRAARRPRPAKCSQGRRAEMKQLRNIVPQAGGKDERRRGTTYGKRRKRGRIHPKASRGREAKDARGTRK</sequence>
<feature type="region of interest" description="Disordered" evidence="1">
    <location>
        <begin position="1"/>
        <end position="70"/>
    </location>
</feature>
<feature type="compositionally biased region" description="Basic and acidic residues" evidence="1">
    <location>
        <begin position="58"/>
        <end position="70"/>
    </location>
</feature>
<dbReference type="EMBL" id="PEBW01000002">
    <property type="protein sequence ID" value="PTQ52701.1"/>
    <property type="molecule type" value="Genomic_DNA"/>
</dbReference>
<proteinExistence type="predicted"/>
<evidence type="ECO:0000313" key="2">
    <source>
        <dbReference type="EMBL" id="PTQ52701.1"/>
    </source>
</evidence>
<reference evidence="2 3" key="1">
    <citation type="submission" date="2017-08" db="EMBL/GenBank/DDBJ databases">
        <title>Burning lignite coal seam in the remote Altai Mountains harbors a hydrogen-driven thermophilic microbial community.</title>
        <authorList>
            <person name="Kadnikov V.V."/>
            <person name="Mardanov A.V."/>
            <person name="Ivasenko D."/>
            <person name="Beletsky A.V."/>
            <person name="Karnachuk O.V."/>
            <person name="Ravin N.V."/>
        </authorList>
    </citation>
    <scope>NUCLEOTIDE SEQUENCE [LARGE SCALE GENOMIC DNA]</scope>
    <source>
        <strain evidence="2">AL31</strain>
    </source>
</reference>
<feature type="compositionally biased region" description="Basic residues" evidence="1">
    <location>
        <begin position="44"/>
        <end position="57"/>
    </location>
</feature>
<dbReference type="AlphaFoldDB" id="A0A2T5G932"/>
<dbReference type="Proteomes" id="UP000244016">
    <property type="component" value="Unassembled WGS sequence"/>
</dbReference>
<accession>A0A2T5G932</accession>
<gene>
    <name evidence="2" type="ORF">BLITH_0880</name>
</gene>